<dbReference type="CDD" id="cd00590">
    <property type="entry name" value="RRM_SF"/>
    <property type="match status" value="1"/>
</dbReference>
<organism evidence="3 4">
    <name type="scientific">Polarella glacialis</name>
    <name type="common">Dinoflagellate</name>
    <dbReference type="NCBI Taxonomy" id="89957"/>
    <lineage>
        <taxon>Eukaryota</taxon>
        <taxon>Sar</taxon>
        <taxon>Alveolata</taxon>
        <taxon>Dinophyceae</taxon>
        <taxon>Suessiales</taxon>
        <taxon>Suessiaceae</taxon>
        <taxon>Polarella</taxon>
    </lineage>
</organism>
<evidence type="ECO:0000256" key="1">
    <source>
        <dbReference type="SAM" id="MobiDB-lite"/>
    </source>
</evidence>
<comment type="caution">
    <text evidence="3">The sequence shown here is derived from an EMBL/GenBank/DDBJ whole genome shotgun (WGS) entry which is preliminary data.</text>
</comment>
<feature type="compositionally biased region" description="Low complexity" evidence="1">
    <location>
        <begin position="197"/>
        <end position="208"/>
    </location>
</feature>
<feature type="region of interest" description="Disordered" evidence="1">
    <location>
        <begin position="114"/>
        <end position="224"/>
    </location>
</feature>
<evidence type="ECO:0000313" key="3">
    <source>
        <dbReference type="EMBL" id="CAE8608454.1"/>
    </source>
</evidence>
<feature type="domain" description="RRM" evidence="2">
    <location>
        <begin position="23"/>
        <end position="67"/>
    </location>
</feature>
<dbReference type="InterPro" id="IPR012677">
    <property type="entry name" value="Nucleotide-bd_a/b_plait_sf"/>
</dbReference>
<evidence type="ECO:0000313" key="4">
    <source>
        <dbReference type="Proteomes" id="UP000654075"/>
    </source>
</evidence>
<feature type="compositionally biased region" description="Basic and acidic residues" evidence="1">
    <location>
        <begin position="185"/>
        <end position="196"/>
    </location>
</feature>
<dbReference type="GO" id="GO:0003723">
    <property type="term" value="F:RNA binding"/>
    <property type="evidence" value="ECO:0007669"/>
    <property type="project" value="InterPro"/>
</dbReference>
<evidence type="ECO:0000259" key="2">
    <source>
        <dbReference type="Pfam" id="PF00076"/>
    </source>
</evidence>
<proteinExistence type="predicted"/>
<sequence length="224" mass="24482">AMSTPKLALNLTEGITQMSSRISLKMMFAQFGEVTSCWVPPLENRGKETAWVKFDKPGAAQAALDACVAGQIYLDGVKVSAEWRLVPAKTVDSRDFDAKGSNLFSSRDLMLAEQRKNAKNGGRDGRDSRDNRRGDDRRRGRSGSRDRKARSRSRSKGKKDKKKGSKRKSSSSSSSSSSAKKKDKKKDSKKEAKDEAPAPTVVRVVRLPPAAPKAPGATIEIIDD</sequence>
<dbReference type="SUPFAM" id="SSF54928">
    <property type="entry name" value="RNA-binding domain, RBD"/>
    <property type="match status" value="1"/>
</dbReference>
<dbReference type="EMBL" id="CAJNNV010023033">
    <property type="protein sequence ID" value="CAE8608454.1"/>
    <property type="molecule type" value="Genomic_DNA"/>
</dbReference>
<feature type="compositionally biased region" description="Basic and acidic residues" evidence="1">
    <location>
        <begin position="114"/>
        <end position="146"/>
    </location>
</feature>
<name>A0A813F2B1_POLGL</name>
<dbReference type="Gene3D" id="3.30.70.330">
    <property type="match status" value="1"/>
</dbReference>
<feature type="non-terminal residue" evidence="3">
    <location>
        <position position="1"/>
    </location>
</feature>
<dbReference type="AlphaFoldDB" id="A0A813F2B1"/>
<accession>A0A813F2B1</accession>
<dbReference type="InterPro" id="IPR000504">
    <property type="entry name" value="RRM_dom"/>
</dbReference>
<gene>
    <name evidence="3" type="ORF">PGLA1383_LOCUS26314</name>
</gene>
<dbReference type="Proteomes" id="UP000654075">
    <property type="component" value="Unassembled WGS sequence"/>
</dbReference>
<protein>
    <recommendedName>
        <fullName evidence="2">RRM domain-containing protein</fullName>
    </recommendedName>
</protein>
<dbReference type="InterPro" id="IPR035979">
    <property type="entry name" value="RBD_domain_sf"/>
</dbReference>
<feature type="compositionally biased region" description="Basic residues" evidence="1">
    <location>
        <begin position="147"/>
        <end position="169"/>
    </location>
</feature>
<reference evidence="3" key="1">
    <citation type="submission" date="2021-02" db="EMBL/GenBank/DDBJ databases">
        <authorList>
            <person name="Dougan E. K."/>
            <person name="Rhodes N."/>
            <person name="Thang M."/>
            <person name="Chan C."/>
        </authorList>
    </citation>
    <scope>NUCLEOTIDE SEQUENCE</scope>
</reference>
<keyword evidence="4" id="KW-1185">Reference proteome</keyword>
<dbReference type="OMA" id="KHICSTI"/>
<dbReference type="OrthoDB" id="446282at2759"/>
<dbReference type="Pfam" id="PF00076">
    <property type="entry name" value="RRM_1"/>
    <property type="match status" value="1"/>
</dbReference>